<dbReference type="CDD" id="cd00118">
    <property type="entry name" value="LysM"/>
    <property type="match status" value="1"/>
</dbReference>
<dbReference type="SUPFAM" id="SSF51261">
    <property type="entry name" value="Duplicated hybrid motif"/>
    <property type="match status" value="1"/>
</dbReference>
<keyword evidence="1" id="KW-0732">Signal</keyword>
<dbReference type="Pfam" id="PF07501">
    <property type="entry name" value="G5"/>
    <property type="match status" value="1"/>
</dbReference>
<dbReference type="Pfam" id="PF01476">
    <property type="entry name" value="LysM"/>
    <property type="match status" value="1"/>
</dbReference>
<dbReference type="RefSeq" id="WP_125163983.1">
    <property type="nucleotide sequence ID" value="NZ_CP034234.1"/>
</dbReference>
<sequence length="502" mass="56099">MKKHKNLIMISVAFLFAIGLGYLYKSPTSATEIKTAYEAIDSSSAIFPQEVVTVNDNPVVITKLYREQKLVGVIKDSTRLQKMFDEVYENEYKEEFPDSKLGFIDDLIQVDEMSFNIYEDRDNDIFDYLYKENLFAIEANKVTFSNGAIIYVKNSEDFDSARDKFIQNFTSESTFDAIKNNKKIPAITDYGTKDIDVKVKETVKVTRGLATKDKILKDETEILTFLSYGYNPKVETYKIKPFDTLEGIAYHSGMNVNQIQSINADKIKDVNQVLEVGSELRVSKFDSPFTVTVTKQRMTTEPVYPEKTVYQSDPELAEGKEVVDVVEQNGARDVIYEDVYENGASISTKEISSKETKKPVRGVIRYGTKVEPKVGSGAWRWPLDNAYVLCGYGCYPNHSGTDFSTHGSGYGPIYAIDRGVVTTNSYDPGGWGNYIVIDHGNGYRSLYAHMASPGYFQAGQTVAKGENIGYVGMTGRTSYPHVHLEIIVGGGTRVDACGVIGC</sequence>
<dbReference type="PANTHER" id="PTHR21666">
    <property type="entry name" value="PEPTIDASE-RELATED"/>
    <property type="match status" value="1"/>
</dbReference>
<reference evidence="5 6" key="1">
    <citation type="journal article" date="2020" name="Int. J. Syst. Evol. Microbiol.">
        <title>Description of Erysipelothrix piscisicarius sp. nov., an emergent fish pathogen, and assessment of virulence using a tiger barb (Puntigrus tetrazona) infection model.</title>
        <authorList>
            <person name="Pomaranski E.K."/>
            <person name="Griffin M.J."/>
            <person name="Camus A.C."/>
            <person name="Armwood A.R."/>
            <person name="Shelley J."/>
            <person name="Waldbieser G.C."/>
            <person name="LaFrentz B.R."/>
            <person name="Garcia J.C."/>
            <person name="Yanong R."/>
            <person name="Soto E."/>
        </authorList>
    </citation>
    <scope>NUCLEOTIDE SEQUENCE [LARGE SCALE GENOMIC DNA]</scope>
    <source>
        <strain evidence="5 6">15TAL0474</strain>
    </source>
</reference>
<proteinExistence type="predicted"/>
<gene>
    <name evidence="5" type="ORF">EEI45_02260</name>
</gene>
<dbReference type="Gene3D" id="2.20.230.10">
    <property type="entry name" value="Resuscitation-promoting factor rpfb"/>
    <property type="match status" value="1"/>
</dbReference>
<keyword evidence="2" id="KW-0812">Transmembrane</keyword>
<dbReference type="GO" id="GO:0004222">
    <property type="term" value="F:metalloendopeptidase activity"/>
    <property type="evidence" value="ECO:0007669"/>
    <property type="project" value="TreeGrafter"/>
</dbReference>
<feature type="domain" description="G5" evidence="3">
    <location>
        <begin position="289"/>
        <end position="370"/>
    </location>
</feature>
<dbReference type="Gene3D" id="3.10.350.10">
    <property type="entry name" value="LysM domain"/>
    <property type="match status" value="1"/>
</dbReference>
<dbReference type="Gene3D" id="2.70.70.10">
    <property type="entry name" value="Glucose Permease (Domain IIA)"/>
    <property type="match status" value="1"/>
</dbReference>
<dbReference type="InterPro" id="IPR036779">
    <property type="entry name" value="LysM_dom_sf"/>
</dbReference>
<feature type="transmembrane region" description="Helical" evidence="2">
    <location>
        <begin position="7"/>
        <end position="24"/>
    </location>
</feature>
<dbReference type="InterPro" id="IPR050570">
    <property type="entry name" value="Cell_wall_metabolism_enzyme"/>
</dbReference>
<evidence type="ECO:0000259" key="4">
    <source>
        <dbReference type="PROSITE" id="PS51782"/>
    </source>
</evidence>
<name>A0A3S8RLP5_9FIRM</name>
<evidence type="ECO:0000256" key="1">
    <source>
        <dbReference type="ARBA" id="ARBA00022729"/>
    </source>
</evidence>
<dbReference type="SMART" id="SM00257">
    <property type="entry name" value="LysM"/>
    <property type="match status" value="1"/>
</dbReference>
<dbReference type="Pfam" id="PF01551">
    <property type="entry name" value="Peptidase_M23"/>
    <property type="match status" value="1"/>
</dbReference>
<keyword evidence="2" id="KW-1133">Transmembrane helix</keyword>
<evidence type="ECO:0000256" key="2">
    <source>
        <dbReference type="SAM" id="Phobius"/>
    </source>
</evidence>
<dbReference type="KEGG" id="eri:EEI45_02260"/>
<dbReference type="PROSITE" id="PS51109">
    <property type="entry name" value="G5"/>
    <property type="match status" value="1"/>
</dbReference>
<accession>A0A3S8RLP5</accession>
<dbReference type="Proteomes" id="UP000278804">
    <property type="component" value="Chromosome"/>
</dbReference>
<feature type="domain" description="LysM" evidence="4">
    <location>
        <begin position="235"/>
        <end position="282"/>
    </location>
</feature>
<dbReference type="SMART" id="SM01208">
    <property type="entry name" value="G5"/>
    <property type="match status" value="1"/>
</dbReference>
<dbReference type="EMBL" id="CP034234">
    <property type="protein sequence ID" value="AZK43769.1"/>
    <property type="molecule type" value="Genomic_DNA"/>
</dbReference>
<protein>
    <submittedName>
        <fullName evidence="5">M23 family metallopeptidase</fullName>
    </submittedName>
</protein>
<organism evidence="5 6">
    <name type="scientific">Erysipelothrix piscisicarius</name>
    <dbReference type="NCBI Taxonomy" id="2485784"/>
    <lineage>
        <taxon>Bacteria</taxon>
        <taxon>Bacillati</taxon>
        <taxon>Bacillota</taxon>
        <taxon>Erysipelotrichia</taxon>
        <taxon>Erysipelotrichales</taxon>
        <taxon>Erysipelotrichaceae</taxon>
        <taxon>Erysipelothrix</taxon>
    </lineage>
</organism>
<keyword evidence="6" id="KW-1185">Reference proteome</keyword>
<dbReference type="PANTHER" id="PTHR21666:SF270">
    <property type="entry name" value="MUREIN HYDROLASE ACTIVATOR ENVC"/>
    <property type="match status" value="1"/>
</dbReference>
<evidence type="ECO:0000313" key="5">
    <source>
        <dbReference type="EMBL" id="AZK43769.1"/>
    </source>
</evidence>
<keyword evidence="2" id="KW-0472">Membrane</keyword>
<dbReference type="InterPro" id="IPR011098">
    <property type="entry name" value="G5_dom"/>
</dbReference>
<dbReference type="InterPro" id="IPR018392">
    <property type="entry name" value="LysM"/>
</dbReference>
<evidence type="ECO:0000259" key="3">
    <source>
        <dbReference type="PROSITE" id="PS51109"/>
    </source>
</evidence>
<dbReference type="InterPro" id="IPR016047">
    <property type="entry name" value="M23ase_b-sheet_dom"/>
</dbReference>
<evidence type="ECO:0000313" key="6">
    <source>
        <dbReference type="Proteomes" id="UP000278804"/>
    </source>
</evidence>
<dbReference type="PROSITE" id="PS51782">
    <property type="entry name" value="LYSM"/>
    <property type="match status" value="1"/>
</dbReference>
<dbReference type="AlphaFoldDB" id="A0A3S8RLP5"/>
<dbReference type="InterPro" id="IPR011055">
    <property type="entry name" value="Dup_hybrid_motif"/>
</dbReference>
<dbReference type="CDD" id="cd12797">
    <property type="entry name" value="M23_peptidase"/>
    <property type="match status" value="1"/>
</dbReference>